<evidence type="ECO:0000256" key="3">
    <source>
        <dbReference type="SAM" id="SignalP"/>
    </source>
</evidence>
<protein>
    <submittedName>
        <fullName evidence="4">ABC transporter substrate-binding protein</fullName>
    </submittedName>
</protein>
<reference evidence="4 5" key="1">
    <citation type="submission" date="2020-08" db="EMBL/GenBank/DDBJ databases">
        <title>Cohnella phylogeny.</title>
        <authorList>
            <person name="Dunlap C."/>
        </authorList>
    </citation>
    <scope>NUCLEOTIDE SEQUENCE [LARGE SCALE GENOMIC DNA]</scope>
    <source>
        <strain evidence="4 5">DSM 25239</strain>
    </source>
</reference>
<dbReference type="PROSITE" id="PS51257">
    <property type="entry name" value="PROKAR_LIPOPROTEIN"/>
    <property type="match status" value="1"/>
</dbReference>
<keyword evidence="5" id="KW-1185">Reference proteome</keyword>
<comment type="caution">
    <text evidence="4">The sequence shown here is derived from an EMBL/GenBank/DDBJ whole genome shotgun (WGS) entry which is preliminary data.</text>
</comment>
<feature type="chain" id="PRO_5038628187" evidence="3">
    <location>
        <begin position="24"/>
        <end position="389"/>
    </location>
</feature>
<proteinExistence type="predicted"/>
<dbReference type="PIRSF" id="PIRSF002825">
    <property type="entry name" value="CfbpA"/>
    <property type="match status" value="1"/>
</dbReference>
<dbReference type="PANTHER" id="PTHR30006:SF24">
    <property type="entry name" value="SLL0237 PROTEIN"/>
    <property type="match status" value="1"/>
</dbReference>
<evidence type="ECO:0000313" key="4">
    <source>
        <dbReference type="EMBL" id="MBB6693230.1"/>
    </source>
</evidence>
<dbReference type="CDD" id="cd13547">
    <property type="entry name" value="PBP2_Fbp_like_2"/>
    <property type="match status" value="1"/>
</dbReference>
<dbReference type="AlphaFoldDB" id="A0A841U5D1"/>
<evidence type="ECO:0000313" key="5">
    <source>
        <dbReference type="Proteomes" id="UP000553776"/>
    </source>
</evidence>
<evidence type="ECO:0000256" key="2">
    <source>
        <dbReference type="SAM" id="MobiDB-lite"/>
    </source>
</evidence>
<dbReference type="EMBL" id="JACJVR010000068">
    <property type="protein sequence ID" value="MBB6693230.1"/>
    <property type="molecule type" value="Genomic_DNA"/>
</dbReference>
<name>A0A841U5D1_9BACL</name>
<dbReference type="SUPFAM" id="SSF53850">
    <property type="entry name" value="Periplasmic binding protein-like II"/>
    <property type="match status" value="1"/>
</dbReference>
<dbReference type="PANTHER" id="PTHR30006">
    <property type="entry name" value="THIAMINE-BINDING PERIPLASMIC PROTEIN-RELATED"/>
    <property type="match status" value="1"/>
</dbReference>
<keyword evidence="1 3" id="KW-0732">Signal</keyword>
<dbReference type="RefSeq" id="WP_185137206.1">
    <property type="nucleotide sequence ID" value="NZ_JACJVR010000068.1"/>
</dbReference>
<dbReference type="Gene3D" id="3.40.190.10">
    <property type="entry name" value="Periplasmic binding protein-like II"/>
    <property type="match status" value="2"/>
</dbReference>
<gene>
    <name evidence="4" type="ORF">H7B90_17640</name>
</gene>
<dbReference type="InterPro" id="IPR026045">
    <property type="entry name" value="Ferric-bd"/>
</dbReference>
<dbReference type="Proteomes" id="UP000553776">
    <property type="component" value="Unassembled WGS sequence"/>
</dbReference>
<dbReference type="Pfam" id="PF13343">
    <property type="entry name" value="SBP_bac_6"/>
    <property type="match status" value="1"/>
</dbReference>
<accession>A0A841U5D1</accession>
<organism evidence="4 5">
    <name type="scientific">Cohnella xylanilytica</name>
    <dbReference type="NCBI Taxonomy" id="557555"/>
    <lineage>
        <taxon>Bacteria</taxon>
        <taxon>Bacillati</taxon>
        <taxon>Bacillota</taxon>
        <taxon>Bacilli</taxon>
        <taxon>Bacillales</taxon>
        <taxon>Paenibacillaceae</taxon>
        <taxon>Cohnella</taxon>
    </lineage>
</organism>
<feature type="compositionally biased region" description="Low complexity" evidence="2">
    <location>
        <begin position="27"/>
        <end position="77"/>
    </location>
</feature>
<evidence type="ECO:0000256" key="1">
    <source>
        <dbReference type="ARBA" id="ARBA00022729"/>
    </source>
</evidence>
<feature type="region of interest" description="Disordered" evidence="2">
    <location>
        <begin position="27"/>
        <end position="81"/>
    </location>
</feature>
<sequence>MVNVRNNRTLAAISLLSLSLALAACGNTSNSSNDASNASASPSGSASSAAPSSEAPSASPSASASESPSESASASPAQGNGETLTVYLNDFDDIVKPMFEEQTGYKLEIVSGNGAEIMSRIEAEKGNPHWDVVWMDSMPSIEGLGQKGELLEGWTPANVDNLTDFAKTFVPASKAYYPTGAHAASVIVYNTKAFDAASAPKTWADLADKKFKGVVGMADPAVAAPAYPFVAWFFKDKGMDGGKAYFDSVLKNGAHVYPKNPNVAKALTGGEIKAAALQESNAYTLKNSGEPVEIVWPAEGAPASVRVAAIQKDTKHADAAKAFVEFLLDPKTQQALIDKGDESYFEPSAKGATPKADRAKDAKLVVADAPWAAEHEAEIKQWFADNAVK</sequence>
<feature type="signal peptide" evidence="3">
    <location>
        <begin position="1"/>
        <end position="23"/>
    </location>
</feature>